<dbReference type="Pfam" id="PF02221">
    <property type="entry name" value="E1_DerP2_DerF2"/>
    <property type="match status" value="1"/>
</dbReference>
<dbReference type="CTD" id="2760"/>
<dbReference type="AlphaFoldDB" id="A0A7M7RH15"/>
<dbReference type="GO" id="GO:0006689">
    <property type="term" value="P:ganglioside catabolic process"/>
    <property type="evidence" value="ECO:0000318"/>
    <property type="project" value="GO_Central"/>
</dbReference>
<dbReference type="InterPro" id="IPR003172">
    <property type="entry name" value="ML_dom"/>
</dbReference>
<evidence type="ECO:0000313" key="4">
    <source>
        <dbReference type="EnsemblMetazoa" id="XP_795968"/>
    </source>
</evidence>
<feature type="chain" id="PRO_5029861612" description="MD-2-related lipid-recognition domain-containing protein" evidence="2">
    <location>
        <begin position="23"/>
        <end position="220"/>
    </location>
</feature>
<dbReference type="SUPFAM" id="SSF63707">
    <property type="entry name" value="Ganglioside M2 (gm2) activator"/>
    <property type="match status" value="1"/>
</dbReference>
<dbReference type="GeneID" id="591308"/>
<feature type="signal peptide" evidence="2">
    <location>
        <begin position="1"/>
        <end position="22"/>
    </location>
</feature>
<dbReference type="InterPro" id="IPR036846">
    <property type="entry name" value="GM2-AP_sf"/>
</dbReference>
<dbReference type="InterPro" id="IPR028996">
    <property type="entry name" value="GM2-AP"/>
</dbReference>
<dbReference type="Gene3D" id="2.70.220.10">
    <property type="entry name" value="Ganglioside GM2 activator"/>
    <property type="match status" value="1"/>
</dbReference>
<reference evidence="4" key="2">
    <citation type="submission" date="2021-01" db="UniProtKB">
        <authorList>
            <consortium name="EnsemblMetazoa"/>
        </authorList>
    </citation>
    <scope>IDENTIFICATION</scope>
</reference>
<name>A0A7M7RH15_STRPU</name>
<proteinExistence type="predicted"/>
<dbReference type="GO" id="GO:0009898">
    <property type="term" value="C:cytoplasmic side of plasma membrane"/>
    <property type="evidence" value="ECO:0000318"/>
    <property type="project" value="GO_Central"/>
</dbReference>
<accession>A0A7M7RH15</accession>
<dbReference type="InParanoid" id="A0A7M7RH15"/>
<evidence type="ECO:0000313" key="5">
    <source>
        <dbReference type="Proteomes" id="UP000007110"/>
    </source>
</evidence>
<feature type="domain" description="MD-2-related lipid-recognition" evidence="3">
    <location>
        <begin position="67"/>
        <end position="217"/>
    </location>
</feature>
<keyword evidence="5" id="KW-1185">Reference proteome</keyword>
<dbReference type="Proteomes" id="UP000007110">
    <property type="component" value="Unassembled WGS sequence"/>
</dbReference>
<evidence type="ECO:0000256" key="1">
    <source>
        <dbReference type="ARBA" id="ARBA00022729"/>
    </source>
</evidence>
<dbReference type="SMART" id="SM00737">
    <property type="entry name" value="ML"/>
    <property type="match status" value="1"/>
</dbReference>
<dbReference type="PANTHER" id="PTHR17357:SF0">
    <property type="entry name" value="GANGLIOSIDE GM2 ACTIVATOR"/>
    <property type="match status" value="1"/>
</dbReference>
<evidence type="ECO:0000256" key="2">
    <source>
        <dbReference type="SAM" id="SignalP"/>
    </source>
</evidence>
<dbReference type="RefSeq" id="XP_795968.4">
    <property type="nucleotide sequence ID" value="XM_790875.5"/>
</dbReference>
<dbReference type="PANTHER" id="PTHR17357">
    <property type="entry name" value="GM2 GANGLIOSIDE ACTIVATOR PROTEIN"/>
    <property type="match status" value="1"/>
</dbReference>
<dbReference type="OMA" id="CHCPFRA"/>
<dbReference type="GO" id="GO:0005319">
    <property type="term" value="F:lipid transporter activity"/>
    <property type="evidence" value="ECO:0000318"/>
    <property type="project" value="GO_Central"/>
</dbReference>
<protein>
    <recommendedName>
        <fullName evidence="3">MD-2-related lipid-recognition domain-containing protein</fullName>
    </recommendedName>
</protein>
<evidence type="ECO:0000259" key="3">
    <source>
        <dbReference type="SMART" id="SM00737"/>
    </source>
</evidence>
<dbReference type="GO" id="GO:0008047">
    <property type="term" value="F:enzyme activator activity"/>
    <property type="evidence" value="ECO:0007669"/>
    <property type="project" value="InterPro"/>
</dbReference>
<dbReference type="EnsemblMetazoa" id="XM_790875">
    <property type="protein sequence ID" value="XP_795968"/>
    <property type="gene ID" value="LOC591308"/>
</dbReference>
<keyword evidence="1 2" id="KW-0732">Signal</keyword>
<reference evidence="5" key="1">
    <citation type="submission" date="2015-02" db="EMBL/GenBank/DDBJ databases">
        <title>Genome sequencing for Strongylocentrotus purpuratus.</title>
        <authorList>
            <person name="Murali S."/>
            <person name="Liu Y."/>
            <person name="Vee V."/>
            <person name="English A."/>
            <person name="Wang M."/>
            <person name="Skinner E."/>
            <person name="Han Y."/>
            <person name="Muzny D.M."/>
            <person name="Worley K.C."/>
            <person name="Gibbs R.A."/>
        </authorList>
    </citation>
    <scope>NUCLEOTIDE SEQUENCE</scope>
</reference>
<organism evidence="4 5">
    <name type="scientific">Strongylocentrotus purpuratus</name>
    <name type="common">Purple sea urchin</name>
    <dbReference type="NCBI Taxonomy" id="7668"/>
    <lineage>
        <taxon>Eukaryota</taxon>
        <taxon>Metazoa</taxon>
        <taxon>Echinodermata</taxon>
        <taxon>Eleutherozoa</taxon>
        <taxon>Echinozoa</taxon>
        <taxon>Echinoidea</taxon>
        <taxon>Euechinoidea</taxon>
        <taxon>Echinacea</taxon>
        <taxon>Camarodonta</taxon>
        <taxon>Echinidea</taxon>
        <taxon>Strongylocentrotidae</taxon>
        <taxon>Strongylocentrotus</taxon>
    </lineage>
</organism>
<dbReference type="GO" id="GO:0006869">
    <property type="term" value="P:lipid transport"/>
    <property type="evidence" value="ECO:0000318"/>
    <property type="project" value="GO_Central"/>
</dbReference>
<sequence>MQQHTKLTVVIFMTLVVPCILGYNQEKENFIALMKLLNTPQKPERYFSPVDVKFPVSEQPTVTEFNWKSCGPSDPISADVVILPDPLVIPGNISVEANATLKVDVVAPVKVSLTIKKKVLVWLPIPCIDGVGSCVYDDVCEMLDTMFPPSQPCPAPLATYNLPCHCPFKAGTYTLPKSDVVVEDTGIPSWLSSGDYEIKVVAQDSKGSELACFSATLSLK</sequence>
<dbReference type="OrthoDB" id="6409159at2759"/>
<dbReference type="KEGG" id="spu:591308"/>